<name>A0ABU9XL40_9BACI</name>
<organism evidence="1 2">
    <name type="scientific">Ornithinibacillus xuwenensis</name>
    <dbReference type="NCBI Taxonomy" id="3144668"/>
    <lineage>
        <taxon>Bacteria</taxon>
        <taxon>Bacillati</taxon>
        <taxon>Bacillota</taxon>
        <taxon>Bacilli</taxon>
        <taxon>Bacillales</taxon>
        <taxon>Bacillaceae</taxon>
        <taxon>Ornithinibacillus</taxon>
    </lineage>
</organism>
<sequence>MKKKVLVGLMIVLLLMLAKEVYVYASSKNSLLDNGMLQHAISTMEEWLNIQKDGVHELFYDLEDGGSSTIEDKVDDIYLAISSETVEEIEAHNRNYLSSLSSERESFSSEQLFHEYTQEKQAEIQTEIEADLEDFLLELLETEATKNNE</sequence>
<accession>A0ABU9XL40</accession>
<comment type="caution">
    <text evidence="1">The sequence shown here is derived from an EMBL/GenBank/DDBJ whole genome shotgun (WGS) entry which is preliminary data.</text>
</comment>
<proteinExistence type="predicted"/>
<evidence type="ECO:0000313" key="1">
    <source>
        <dbReference type="EMBL" id="MEN2768999.1"/>
    </source>
</evidence>
<dbReference type="EMBL" id="JBDIML010000009">
    <property type="protein sequence ID" value="MEN2768999.1"/>
    <property type="molecule type" value="Genomic_DNA"/>
</dbReference>
<evidence type="ECO:0000313" key="2">
    <source>
        <dbReference type="Proteomes" id="UP001444625"/>
    </source>
</evidence>
<dbReference type="Proteomes" id="UP001444625">
    <property type="component" value="Unassembled WGS sequence"/>
</dbReference>
<reference evidence="1 2" key="1">
    <citation type="submission" date="2024-05" db="EMBL/GenBank/DDBJ databases">
        <authorList>
            <person name="Haq I."/>
            <person name="Ullah Z."/>
            <person name="Ahmad R."/>
            <person name="Li M."/>
            <person name="Tong Y."/>
        </authorList>
    </citation>
    <scope>NUCLEOTIDE SEQUENCE [LARGE SCALE GENOMIC DNA]</scope>
    <source>
        <strain evidence="1 2">16A2E</strain>
    </source>
</reference>
<protein>
    <submittedName>
        <fullName evidence="1">Uncharacterized protein</fullName>
    </submittedName>
</protein>
<dbReference type="RefSeq" id="WP_345826498.1">
    <property type="nucleotide sequence ID" value="NZ_JBDIML010000009.1"/>
</dbReference>
<keyword evidence="2" id="KW-1185">Reference proteome</keyword>
<gene>
    <name evidence="1" type="ORF">ABC228_17640</name>
</gene>